<comment type="caution">
    <text evidence="14">The sequence shown here is derived from an EMBL/GenBank/DDBJ whole genome shotgun (WGS) entry which is preliminary data.</text>
</comment>
<evidence type="ECO:0000256" key="11">
    <source>
        <dbReference type="ARBA" id="ARBA00023136"/>
    </source>
</evidence>
<dbReference type="EMBL" id="JBHRYJ010000002">
    <property type="protein sequence ID" value="MFC3676278.1"/>
    <property type="molecule type" value="Genomic_DNA"/>
</dbReference>
<organism evidence="14 15">
    <name type="scientific">Ferrovibrio xuzhouensis</name>
    <dbReference type="NCBI Taxonomy" id="1576914"/>
    <lineage>
        <taxon>Bacteria</taxon>
        <taxon>Pseudomonadati</taxon>
        <taxon>Pseudomonadota</taxon>
        <taxon>Alphaproteobacteria</taxon>
        <taxon>Rhodospirillales</taxon>
        <taxon>Rhodospirillaceae</taxon>
        <taxon>Ferrovibrio</taxon>
    </lineage>
</organism>
<keyword evidence="9 12" id="KW-0201">Cytochrome c-type biogenesis</keyword>
<evidence type="ECO:0000256" key="7">
    <source>
        <dbReference type="ARBA" id="ARBA00022519"/>
    </source>
</evidence>
<keyword evidence="8 13" id="KW-0812">Transmembrane</keyword>
<keyword evidence="7 12" id="KW-0997">Cell inner membrane</keyword>
<protein>
    <recommendedName>
        <fullName evidence="4 12">Heme exporter protein B</fullName>
    </recommendedName>
</protein>
<feature type="transmembrane region" description="Helical" evidence="13">
    <location>
        <begin position="194"/>
        <end position="220"/>
    </location>
</feature>
<evidence type="ECO:0000256" key="6">
    <source>
        <dbReference type="ARBA" id="ARBA00022475"/>
    </source>
</evidence>
<evidence type="ECO:0000256" key="1">
    <source>
        <dbReference type="ARBA" id="ARBA00002442"/>
    </source>
</evidence>
<dbReference type="PANTHER" id="PTHR30070">
    <property type="entry name" value="HEME EXPORTER PROTEIN B"/>
    <property type="match status" value="1"/>
</dbReference>
<keyword evidence="10 13" id="KW-1133">Transmembrane helix</keyword>
<comment type="function">
    <text evidence="1 12">Required for the export of heme to the periplasm for the biogenesis of c-type cytochromes.</text>
</comment>
<comment type="subcellular location">
    <subcellularLocation>
        <location evidence="2">Cell inner membrane</location>
        <topology evidence="2">Multi-pass membrane protein</topology>
    </subcellularLocation>
</comment>
<feature type="transmembrane region" description="Helical" evidence="13">
    <location>
        <begin position="21"/>
        <end position="40"/>
    </location>
</feature>
<keyword evidence="6 12" id="KW-1003">Cell membrane</keyword>
<sequence>MRAFWAIVRRDLRLGLGAQGAALNTLLFFVLAVSLFPLGVGPEPQILARIAAGVIWVAALLAAMLSLDRLFQTDHEDGTLDLLAQAPLPLTLVALAKTLAHWLSTGLPLAVIAPLLAILMQMEPSAIPVLLLALLLGTPSLSLIGAIGAALTLGARRGAILVPLITLPLVIPVLIFGVGAVEAAAYGLSAEPHLLLLAAFFAGSLVLSPFAIAGAVKLALE</sequence>
<proteinExistence type="inferred from homology"/>
<evidence type="ECO:0000313" key="14">
    <source>
        <dbReference type="EMBL" id="MFC3676278.1"/>
    </source>
</evidence>
<gene>
    <name evidence="14" type="primary">ccmB</name>
    <name evidence="14" type="ORF">ACFOOQ_12035</name>
</gene>
<evidence type="ECO:0000256" key="5">
    <source>
        <dbReference type="ARBA" id="ARBA00022448"/>
    </source>
</evidence>
<dbReference type="Pfam" id="PF03379">
    <property type="entry name" value="CcmB"/>
    <property type="match status" value="1"/>
</dbReference>
<name>A0ABV7VFP6_9PROT</name>
<dbReference type="PRINTS" id="PR01414">
    <property type="entry name" value="CCMBBIOGNSIS"/>
</dbReference>
<feature type="transmembrane region" description="Helical" evidence="13">
    <location>
        <begin position="99"/>
        <end position="120"/>
    </location>
</feature>
<keyword evidence="5 12" id="KW-0813">Transport</keyword>
<keyword evidence="11 12" id="KW-0472">Membrane</keyword>
<dbReference type="NCBIfam" id="TIGR01190">
    <property type="entry name" value="ccmB"/>
    <property type="match status" value="1"/>
</dbReference>
<feature type="transmembrane region" description="Helical" evidence="13">
    <location>
        <begin position="126"/>
        <end position="153"/>
    </location>
</feature>
<evidence type="ECO:0000256" key="4">
    <source>
        <dbReference type="ARBA" id="ARBA00016452"/>
    </source>
</evidence>
<evidence type="ECO:0000256" key="9">
    <source>
        <dbReference type="ARBA" id="ARBA00022748"/>
    </source>
</evidence>
<feature type="transmembrane region" description="Helical" evidence="13">
    <location>
        <begin position="46"/>
        <end position="67"/>
    </location>
</feature>
<evidence type="ECO:0000313" key="15">
    <source>
        <dbReference type="Proteomes" id="UP001595711"/>
    </source>
</evidence>
<dbReference type="InterPro" id="IPR003544">
    <property type="entry name" value="Cyt_c_biogenesis_CcmB"/>
</dbReference>
<feature type="transmembrane region" description="Helical" evidence="13">
    <location>
        <begin position="160"/>
        <end position="188"/>
    </location>
</feature>
<dbReference type="InterPro" id="IPR026031">
    <property type="entry name" value="Cyt_c_CcmB_bac"/>
</dbReference>
<evidence type="ECO:0000256" key="12">
    <source>
        <dbReference type="PIRNR" id="PIRNR002764"/>
    </source>
</evidence>
<evidence type="ECO:0000256" key="8">
    <source>
        <dbReference type="ARBA" id="ARBA00022692"/>
    </source>
</evidence>
<dbReference type="PIRSF" id="PIRSF002764">
    <property type="entry name" value="CcmB"/>
    <property type="match status" value="1"/>
</dbReference>
<dbReference type="Proteomes" id="UP001595711">
    <property type="component" value="Unassembled WGS sequence"/>
</dbReference>
<dbReference type="RefSeq" id="WP_379726589.1">
    <property type="nucleotide sequence ID" value="NZ_JBHRYJ010000002.1"/>
</dbReference>
<evidence type="ECO:0000256" key="3">
    <source>
        <dbReference type="ARBA" id="ARBA00010544"/>
    </source>
</evidence>
<comment type="similarity">
    <text evidence="3 12">Belongs to the CcmB/CycW/HelB family.</text>
</comment>
<dbReference type="PANTHER" id="PTHR30070:SF1">
    <property type="entry name" value="CYTOCHROME C BIOGENESIS B-RELATED"/>
    <property type="match status" value="1"/>
</dbReference>
<reference evidence="15" key="1">
    <citation type="journal article" date="2019" name="Int. J. Syst. Evol. Microbiol.">
        <title>The Global Catalogue of Microorganisms (GCM) 10K type strain sequencing project: providing services to taxonomists for standard genome sequencing and annotation.</title>
        <authorList>
            <consortium name="The Broad Institute Genomics Platform"/>
            <consortium name="The Broad Institute Genome Sequencing Center for Infectious Disease"/>
            <person name="Wu L."/>
            <person name="Ma J."/>
        </authorList>
    </citation>
    <scope>NUCLEOTIDE SEQUENCE [LARGE SCALE GENOMIC DNA]</scope>
    <source>
        <strain evidence="15">KCTC 42182</strain>
    </source>
</reference>
<evidence type="ECO:0000256" key="10">
    <source>
        <dbReference type="ARBA" id="ARBA00022989"/>
    </source>
</evidence>
<accession>A0ABV7VFP6</accession>
<evidence type="ECO:0000256" key="13">
    <source>
        <dbReference type="SAM" id="Phobius"/>
    </source>
</evidence>
<keyword evidence="15" id="KW-1185">Reference proteome</keyword>
<evidence type="ECO:0000256" key="2">
    <source>
        <dbReference type="ARBA" id="ARBA00004429"/>
    </source>
</evidence>